<dbReference type="AlphaFoldDB" id="A0A1J7CCS8"/>
<dbReference type="GO" id="GO:0008168">
    <property type="term" value="F:methyltransferase activity"/>
    <property type="evidence" value="ECO:0007669"/>
    <property type="project" value="UniProtKB-ARBA"/>
</dbReference>
<dbReference type="STRING" id="1428644.BIV57_00435"/>
<dbReference type="EMBL" id="MLCF01000002">
    <property type="protein sequence ID" value="OIV39348.1"/>
    <property type="molecule type" value="Genomic_DNA"/>
</dbReference>
<evidence type="ECO:0000313" key="1">
    <source>
        <dbReference type="EMBL" id="OIV39348.1"/>
    </source>
</evidence>
<dbReference type="Pfam" id="PF13489">
    <property type="entry name" value="Methyltransf_23"/>
    <property type="match status" value="1"/>
</dbReference>
<dbReference type="PANTHER" id="PTHR43861">
    <property type="entry name" value="TRANS-ACONITATE 2-METHYLTRANSFERASE-RELATED"/>
    <property type="match status" value="1"/>
</dbReference>
<gene>
    <name evidence="1" type="ORF">BIV57_00435</name>
</gene>
<accession>A0A1J7CCS8</accession>
<keyword evidence="2" id="KW-1185">Reference proteome</keyword>
<comment type="caution">
    <text evidence="1">The sequence shown here is derived from an EMBL/GenBank/DDBJ whole genome shotgun (WGS) entry which is preliminary data.</text>
</comment>
<name>A0A1J7CCS8_9ACTN</name>
<sequence length="182" mass="19372">MDRWDTWFAAGKGFAPITDKERAALADHLGPPAGRTVLDLGCGTGDLTRHLHTSGFKATGADLSAVAVKRAEEATGPDGPSFVQWDADTQDPALLPRPHFQVIVCRLVWTFLTDLGRARLLTLLAPGGRLAVTTPVRERLTTRQSTGLPEADIAALQSVLDAGRRTDLGVLALVSGRSPRGT</sequence>
<dbReference type="Gene3D" id="3.40.50.150">
    <property type="entry name" value="Vaccinia Virus protein VP39"/>
    <property type="match status" value="1"/>
</dbReference>
<dbReference type="CDD" id="cd02440">
    <property type="entry name" value="AdoMet_MTases"/>
    <property type="match status" value="1"/>
</dbReference>
<reference evidence="1 2" key="1">
    <citation type="submission" date="2016-10" db="EMBL/GenBank/DDBJ databases">
        <title>Genome sequence of Streptomyces gilvigriseus MUSC 26.</title>
        <authorList>
            <person name="Lee L.-H."/>
            <person name="Ser H.-L."/>
        </authorList>
    </citation>
    <scope>NUCLEOTIDE SEQUENCE [LARGE SCALE GENOMIC DNA]</scope>
    <source>
        <strain evidence="1 2">MUSC 26</strain>
    </source>
</reference>
<dbReference type="SUPFAM" id="SSF53335">
    <property type="entry name" value="S-adenosyl-L-methionine-dependent methyltransferases"/>
    <property type="match status" value="1"/>
</dbReference>
<dbReference type="InterPro" id="IPR029063">
    <property type="entry name" value="SAM-dependent_MTases_sf"/>
</dbReference>
<proteinExistence type="predicted"/>
<evidence type="ECO:0008006" key="3">
    <source>
        <dbReference type="Google" id="ProtNLM"/>
    </source>
</evidence>
<dbReference type="Proteomes" id="UP000243342">
    <property type="component" value="Unassembled WGS sequence"/>
</dbReference>
<protein>
    <recommendedName>
        <fullName evidence="3">Methyltransferase domain-containing protein</fullName>
    </recommendedName>
</protein>
<dbReference type="GO" id="GO:0017000">
    <property type="term" value="P:antibiotic biosynthetic process"/>
    <property type="evidence" value="ECO:0007669"/>
    <property type="project" value="UniProtKB-ARBA"/>
</dbReference>
<evidence type="ECO:0000313" key="2">
    <source>
        <dbReference type="Proteomes" id="UP000243342"/>
    </source>
</evidence>
<organism evidence="1 2">
    <name type="scientific">Mangrovactinospora gilvigrisea</name>
    <dbReference type="NCBI Taxonomy" id="1428644"/>
    <lineage>
        <taxon>Bacteria</taxon>
        <taxon>Bacillati</taxon>
        <taxon>Actinomycetota</taxon>
        <taxon>Actinomycetes</taxon>
        <taxon>Kitasatosporales</taxon>
        <taxon>Streptomycetaceae</taxon>
        <taxon>Mangrovactinospora</taxon>
    </lineage>
</organism>